<keyword evidence="2" id="KW-1185">Reference proteome</keyword>
<evidence type="ECO:0000313" key="2">
    <source>
        <dbReference type="Proteomes" id="UP001500503"/>
    </source>
</evidence>
<reference evidence="2" key="1">
    <citation type="journal article" date="2019" name="Int. J. Syst. Evol. Microbiol.">
        <title>The Global Catalogue of Microorganisms (GCM) 10K type strain sequencing project: providing services to taxonomists for standard genome sequencing and annotation.</title>
        <authorList>
            <consortium name="The Broad Institute Genomics Platform"/>
            <consortium name="The Broad Institute Genome Sequencing Center for Infectious Disease"/>
            <person name="Wu L."/>
            <person name="Ma J."/>
        </authorList>
    </citation>
    <scope>NUCLEOTIDE SEQUENCE [LARGE SCALE GENOMIC DNA]</scope>
    <source>
        <strain evidence="2">JCM 17933</strain>
    </source>
</reference>
<dbReference type="Proteomes" id="UP001500503">
    <property type="component" value="Unassembled WGS sequence"/>
</dbReference>
<evidence type="ECO:0000313" key="1">
    <source>
        <dbReference type="EMBL" id="GAA4520676.1"/>
    </source>
</evidence>
<gene>
    <name evidence="1" type="ORF">GCM10023191_097940</name>
</gene>
<dbReference type="EMBL" id="BAABHF010000067">
    <property type="protein sequence ID" value="GAA4520676.1"/>
    <property type="molecule type" value="Genomic_DNA"/>
</dbReference>
<dbReference type="RefSeq" id="WP_345475515.1">
    <property type="nucleotide sequence ID" value="NZ_BAABHF010000067.1"/>
</dbReference>
<organism evidence="1 2">
    <name type="scientific">Actinoallomurus oryzae</name>
    <dbReference type="NCBI Taxonomy" id="502180"/>
    <lineage>
        <taxon>Bacteria</taxon>
        <taxon>Bacillati</taxon>
        <taxon>Actinomycetota</taxon>
        <taxon>Actinomycetes</taxon>
        <taxon>Streptosporangiales</taxon>
        <taxon>Thermomonosporaceae</taxon>
        <taxon>Actinoallomurus</taxon>
    </lineage>
</organism>
<sequence length="77" mass="8178">MPNEQGPPPCPHCGHRVARLVYGRVRRSAELQRALDAGEVVLAGCVVGVHRWACTGCGARYADAPEPGRDRPDGSTA</sequence>
<name>A0ABP8R7X3_9ACTN</name>
<accession>A0ABP8R7X3</accession>
<proteinExistence type="predicted"/>
<protein>
    <submittedName>
        <fullName evidence="1">Uncharacterized protein</fullName>
    </submittedName>
</protein>
<comment type="caution">
    <text evidence="1">The sequence shown here is derived from an EMBL/GenBank/DDBJ whole genome shotgun (WGS) entry which is preliminary data.</text>
</comment>